<gene>
    <name evidence="1" type="ORF">VTAP4600_A2140</name>
</gene>
<dbReference type="KEGG" id="vta:A2140"/>
<dbReference type="CDD" id="cd17493">
    <property type="entry name" value="toxin_TenpN"/>
    <property type="match status" value="1"/>
</dbReference>
<sequence>MKFNKLSNDFVEKTRDLQEVLEDKGRGYSVAEITYNDLTFAVPLRSNLEVDSKGKPKKIGGAPTSFVADIQIGENGEKFHRGLDFQKALLISDKESDFGNEYPLSDNKQKTTINDNEYEILKQFKRYVNSYVRAHQKDLPYKQQFYRSTLQNYHDELDAHKKEVKIMVKKKRTIVKPDDE</sequence>
<dbReference type="AlphaFoldDB" id="A0A2N8ZDY5"/>
<keyword evidence="2" id="KW-1185">Reference proteome</keyword>
<dbReference type="InterPro" id="IPR049929">
    <property type="entry name" value="TenpN-like"/>
</dbReference>
<dbReference type="OrthoDB" id="8448305at2"/>
<dbReference type="NCBIfam" id="NF047358">
    <property type="entry name" value="TenpIN"/>
    <property type="match status" value="1"/>
</dbReference>
<dbReference type="EMBL" id="LT960611">
    <property type="protein sequence ID" value="SON50119.1"/>
    <property type="molecule type" value="Genomic_DNA"/>
</dbReference>
<name>A0A2N8ZDY5_9VIBR</name>
<dbReference type="RefSeq" id="WP_102522661.1">
    <property type="nucleotide sequence ID" value="NZ_LT960611.1"/>
</dbReference>
<proteinExistence type="predicted"/>
<reference evidence="1 2" key="1">
    <citation type="submission" date="2017-10" db="EMBL/GenBank/DDBJ databases">
        <authorList>
            <person name="Banno H."/>
            <person name="Chua N.-H."/>
        </authorList>
    </citation>
    <scope>NUCLEOTIDE SEQUENCE [LARGE SCALE GENOMIC DNA]</scope>
    <source>
        <strain evidence="1">Vibrio tapetis CECT4600</strain>
    </source>
</reference>
<evidence type="ECO:0000313" key="1">
    <source>
        <dbReference type="EMBL" id="SON50119.1"/>
    </source>
</evidence>
<accession>A0A2N8ZDY5</accession>
<protein>
    <submittedName>
        <fullName evidence="1">Uncharacterized protein</fullName>
    </submittedName>
</protein>
<dbReference type="Proteomes" id="UP000235828">
    <property type="component" value="Chromosome A"/>
</dbReference>
<organism evidence="1 2">
    <name type="scientific">Vibrio tapetis subsp. tapetis</name>
    <dbReference type="NCBI Taxonomy" id="1671868"/>
    <lineage>
        <taxon>Bacteria</taxon>
        <taxon>Pseudomonadati</taxon>
        <taxon>Pseudomonadota</taxon>
        <taxon>Gammaproteobacteria</taxon>
        <taxon>Vibrionales</taxon>
        <taxon>Vibrionaceae</taxon>
        <taxon>Vibrio</taxon>
    </lineage>
</organism>
<evidence type="ECO:0000313" key="2">
    <source>
        <dbReference type="Proteomes" id="UP000235828"/>
    </source>
</evidence>